<name>A0ACB9H1W5_CICIN</name>
<reference evidence="2" key="1">
    <citation type="journal article" date="2022" name="Mol. Ecol. Resour.">
        <title>The genomes of chicory, endive, great burdock and yacon provide insights into Asteraceae palaeo-polyploidization history and plant inulin production.</title>
        <authorList>
            <person name="Fan W."/>
            <person name="Wang S."/>
            <person name="Wang H."/>
            <person name="Wang A."/>
            <person name="Jiang F."/>
            <person name="Liu H."/>
            <person name="Zhao H."/>
            <person name="Xu D."/>
            <person name="Zhang Y."/>
        </authorList>
    </citation>
    <scope>NUCLEOTIDE SEQUENCE [LARGE SCALE GENOMIC DNA]</scope>
    <source>
        <strain evidence="2">cv. Punajuju</strain>
    </source>
</reference>
<keyword evidence="2" id="KW-1185">Reference proteome</keyword>
<reference evidence="1 2" key="2">
    <citation type="journal article" date="2022" name="Mol. Ecol. Resour.">
        <title>The genomes of chicory, endive, great burdock and yacon provide insights into Asteraceae paleo-polyploidization history and plant inulin production.</title>
        <authorList>
            <person name="Fan W."/>
            <person name="Wang S."/>
            <person name="Wang H."/>
            <person name="Wang A."/>
            <person name="Jiang F."/>
            <person name="Liu H."/>
            <person name="Zhao H."/>
            <person name="Xu D."/>
            <person name="Zhang Y."/>
        </authorList>
    </citation>
    <scope>NUCLEOTIDE SEQUENCE [LARGE SCALE GENOMIC DNA]</scope>
    <source>
        <strain evidence="2">cv. Punajuju</strain>
        <tissue evidence="1">Leaves</tissue>
    </source>
</reference>
<evidence type="ECO:0000313" key="1">
    <source>
        <dbReference type="EMBL" id="KAI3789734.1"/>
    </source>
</evidence>
<evidence type="ECO:0000313" key="2">
    <source>
        <dbReference type="Proteomes" id="UP001055811"/>
    </source>
</evidence>
<gene>
    <name evidence="1" type="ORF">L2E82_02537</name>
</gene>
<comment type="caution">
    <text evidence="1">The sequence shown here is derived from an EMBL/GenBank/DDBJ whole genome shotgun (WGS) entry which is preliminary data.</text>
</comment>
<sequence>MFPHLSSDHPLLLSPSHISLTCFTLLEPSTNSEKFNINPSLSPPSFYQSKARLYQSIWRIPEDFLSHAAAVLNLRPPEIDS</sequence>
<dbReference type="Proteomes" id="UP001055811">
    <property type="component" value="Linkage Group LG01"/>
</dbReference>
<protein>
    <submittedName>
        <fullName evidence="1">Uncharacterized protein</fullName>
    </submittedName>
</protein>
<organism evidence="1 2">
    <name type="scientific">Cichorium intybus</name>
    <name type="common">Chicory</name>
    <dbReference type="NCBI Taxonomy" id="13427"/>
    <lineage>
        <taxon>Eukaryota</taxon>
        <taxon>Viridiplantae</taxon>
        <taxon>Streptophyta</taxon>
        <taxon>Embryophyta</taxon>
        <taxon>Tracheophyta</taxon>
        <taxon>Spermatophyta</taxon>
        <taxon>Magnoliopsida</taxon>
        <taxon>eudicotyledons</taxon>
        <taxon>Gunneridae</taxon>
        <taxon>Pentapetalae</taxon>
        <taxon>asterids</taxon>
        <taxon>campanulids</taxon>
        <taxon>Asterales</taxon>
        <taxon>Asteraceae</taxon>
        <taxon>Cichorioideae</taxon>
        <taxon>Cichorieae</taxon>
        <taxon>Cichoriinae</taxon>
        <taxon>Cichorium</taxon>
    </lineage>
</organism>
<accession>A0ACB9H1W5</accession>
<proteinExistence type="predicted"/>
<dbReference type="EMBL" id="CM042009">
    <property type="protein sequence ID" value="KAI3789734.1"/>
    <property type="molecule type" value="Genomic_DNA"/>
</dbReference>